<protein>
    <recommendedName>
        <fullName evidence="3">Secreted protein</fullName>
    </recommendedName>
</protein>
<name>A0ABR7SQI5_9ACTN</name>
<comment type="caution">
    <text evidence="1">The sequence shown here is derived from an EMBL/GenBank/DDBJ whole genome shotgun (WGS) entry which is preliminary data.</text>
</comment>
<reference evidence="1 2" key="1">
    <citation type="submission" date="2020-08" db="EMBL/GenBank/DDBJ databases">
        <title>Genemic of Streptomyces polyaspartic.</title>
        <authorList>
            <person name="Liu W."/>
        </authorList>
    </citation>
    <scope>NUCLEOTIDE SEQUENCE [LARGE SCALE GENOMIC DNA]</scope>
    <source>
        <strain evidence="1 2">TRM66268-LWL</strain>
    </source>
</reference>
<accession>A0ABR7SQI5</accession>
<keyword evidence="2" id="KW-1185">Reference proteome</keyword>
<evidence type="ECO:0000313" key="2">
    <source>
        <dbReference type="Proteomes" id="UP000642284"/>
    </source>
</evidence>
<evidence type="ECO:0000313" key="1">
    <source>
        <dbReference type="EMBL" id="MBC9717099.1"/>
    </source>
</evidence>
<organism evidence="1 2">
    <name type="scientific">Streptomyces polyasparticus</name>
    <dbReference type="NCBI Taxonomy" id="2767826"/>
    <lineage>
        <taxon>Bacteria</taxon>
        <taxon>Bacillati</taxon>
        <taxon>Actinomycetota</taxon>
        <taxon>Actinomycetes</taxon>
        <taxon>Kitasatosporales</taxon>
        <taxon>Streptomycetaceae</taxon>
        <taxon>Streptomyces</taxon>
    </lineage>
</organism>
<sequence>MKDDVRMDQGLAAVVAGILGLGGGVAGAVFGGTWGARIAGRKAVEAALAQVGSQAAVEHTRWVKEHRQQACVRLLEAYAAADDALRRASIEIRQERGFPDAVRDEARGHAHVMGSICGELALWRPEALAQCGRALHVATMDSIGLLAEAVAPSAEGTLQERLERWREADQRAALAHAAFVDYAGSVLRNPQQQL</sequence>
<dbReference type="RefSeq" id="WP_187817525.1">
    <property type="nucleotide sequence ID" value="NZ_JACTVJ010000017.1"/>
</dbReference>
<dbReference type="EMBL" id="JACTVJ010000017">
    <property type="protein sequence ID" value="MBC9717099.1"/>
    <property type="molecule type" value="Genomic_DNA"/>
</dbReference>
<dbReference type="Proteomes" id="UP000642284">
    <property type="component" value="Unassembled WGS sequence"/>
</dbReference>
<gene>
    <name evidence="1" type="ORF">H9Y04_31665</name>
</gene>
<proteinExistence type="predicted"/>
<evidence type="ECO:0008006" key="3">
    <source>
        <dbReference type="Google" id="ProtNLM"/>
    </source>
</evidence>